<accession>V5C4I3</accession>
<dbReference type="STRING" id="1116472.MGMO_93c00060"/>
<dbReference type="Pfam" id="PF05257">
    <property type="entry name" value="CHAP"/>
    <property type="match status" value="1"/>
</dbReference>
<dbReference type="eggNOG" id="COG4322">
    <property type="taxonomic scope" value="Bacteria"/>
</dbReference>
<organism evidence="2 3">
    <name type="scientific">Methyloglobulus morosus KoM1</name>
    <dbReference type="NCBI Taxonomy" id="1116472"/>
    <lineage>
        <taxon>Bacteria</taxon>
        <taxon>Pseudomonadati</taxon>
        <taxon>Pseudomonadota</taxon>
        <taxon>Gammaproteobacteria</taxon>
        <taxon>Methylococcales</taxon>
        <taxon>Methylococcaceae</taxon>
        <taxon>Methyloglobulus</taxon>
    </lineage>
</organism>
<reference evidence="2 3" key="1">
    <citation type="journal article" date="2013" name="Genome Announc.">
        <title>Draft Genome Sequence of the Methanotrophic Gammaproteobacterium Methyloglobulus morosus DSM 22980 Strain KoM1.</title>
        <authorList>
            <person name="Poehlein A."/>
            <person name="Deutzmann J.S."/>
            <person name="Daniel R."/>
            <person name="Simeonova D.D."/>
        </authorList>
    </citation>
    <scope>NUCLEOTIDE SEQUENCE [LARGE SCALE GENOMIC DNA]</scope>
    <source>
        <strain evidence="2 3">KoM1</strain>
    </source>
</reference>
<proteinExistence type="predicted"/>
<name>V5C4I3_9GAMM</name>
<dbReference type="InterPro" id="IPR038765">
    <property type="entry name" value="Papain-like_cys_pep_sf"/>
</dbReference>
<dbReference type="RefSeq" id="WP_023495257.1">
    <property type="nucleotide sequence ID" value="NZ_AYLO01000089.1"/>
</dbReference>
<gene>
    <name evidence="2" type="ORF">MGMO_93c00060</name>
</gene>
<dbReference type="OrthoDB" id="8776734at2"/>
<feature type="domain" description="Peptidase C51" evidence="1">
    <location>
        <begin position="117"/>
        <end position="193"/>
    </location>
</feature>
<dbReference type="InterPro" id="IPR007921">
    <property type="entry name" value="CHAP_dom"/>
</dbReference>
<protein>
    <recommendedName>
        <fullName evidence="1">Peptidase C51 domain-containing protein</fullName>
    </recommendedName>
</protein>
<evidence type="ECO:0000313" key="2">
    <source>
        <dbReference type="EMBL" id="ESS71648.1"/>
    </source>
</evidence>
<evidence type="ECO:0000259" key="1">
    <source>
        <dbReference type="Pfam" id="PF05257"/>
    </source>
</evidence>
<dbReference type="NCBIfam" id="TIGR02594">
    <property type="entry name" value="TIGR02594 family protein"/>
    <property type="match status" value="1"/>
</dbReference>
<evidence type="ECO:0000313" key="3">
    <source>
        <dbReference type="Proteomes" id="UP000017842"/>
    </source>
</evidence>
<dbReference type="Proteomes" id="UP000017842">
    <property type="component" value="Unassembled WGS sequence"/>
</dbReference>
<dbReference type="InterPro" id="IPR013423">
    <property type="entry name" value="CHP02594"/>
</dbReference>
<dbReference type="EMBL" id="AYLO01000089">
    <property type="protein sequence ID" value="ESS71648.1"/>
    <property type="molecule type" value="Genomic_DNA"/>
</dbReference>
<comment type="caution">
    <text evidence="2">The sequence shown here is derived from an EMBL/GenBank/DDBJ whole genome shotgun (WGS) entry which is preliminary data.</text>
</comment>
<sequence length="215" mass="23712">MSTIEEETDIPKQKINGKVAIAQASGGIVSVVPQANGKFTLRAIFFDASENIATKPPSTVKDVTDKGMTISDAPWFEQAKEELARDVREIKGAKQNPRILEYHKSTDDLDEIDASKDEIAWCSSFVNFCMQQVGVERTKSALAKSWLKWGQELDIPRKGCVVVFERPSGGPNAGHVGFFVAEDGSNIELLGGNQGDRISISPQKKSRKLSYRWPI</sequence>
<dbReference type="SUPFAM" id="SSF54001">
    <property type="entry name" value="Cysteine proteinases"/>
    <property type="match status" value="1"/>
</dbReference>
<keyword evidence="3" id="KW-1185">Reference proteome</keyword>
<dbReference type="AlphaFoldDB" id="V5C4I3"/>